<name>A0A517W5L8_9PLAN</name>
<evidence type="ECO:0000313" key="2">
    <source>
        <dbReference type="EMBL" id="QDU00546.1"/>
    </source>
</evidence>
<organism evidence="2 3">
    <name type="scientific">Gimesia chilikensis</name>
    <dbReference type="NCBI Taxonomy" id="2605989"/>
    <lineage>
        <taxon>Bacteria</taxon>
        <taxon>Pseudomonadati</taxon>
        <taxon>Planctomycetota</taxon>
        <taxon>Planctomycetia</taxon>
        <taxon>Planctomycetales</taxon>
        <taxon>Planctomycetaceae</taxon>
        <taxon>Gimesia</taxon>
    </lineage>
</organism>
<keyword evidence="1" id="KW-0812">Transmembrane</keyword>
<reference evidence="2 3" key="1">
    <citation type="submission" date="2019-02" db="EMBL/GenBank/DDBJ databases">
        <title>Deep-cultivation of Planctomycetes and their phenomic and genomic characterization uncovers novel biology.</title>
        <authorList>
            <person name="Wiegand S."/>
            <person name="Jogler M."/>
            <person name="Boedeker C."/>
            <person name="Pinto D."/>
            <person name="Vollmers J."/>
            <person name="Rivas-Marin E."/>
            <person name="Kohn T."/>
            <person name="Peeters S.H."/>
            <person name="Heuer A."/>
            <person name="Rast P."/>
            <person name="Oberbeckmann S."/>
            <person name="Bunk B."/>
            <person name="Jeske O."/>
            <person name="Meyerdierks A."/>
            <person name="Storesund J.E."/>
            <person name="Kallscheuer N."/>
            <person name="Luecker S."/>
            <person name="Lage O.M."/>
            <person name="Pohl T."/>
            <person name="Merkel B.J."/>
            <person name="Hornburger P."/>
            <person name="Mueller R.-W."/>
            <person name="Bruemmer F."/>
            <person name="Labrenz M."/>
            <person name="Spormann A.M."/>
            <person name="Op den Camp H."/>
            <person name="Overmann J."/>
            <person name="Amann R."/>
            <person name="Jetten M.S.M."/>
            <person name="Mascher T."/>
            <person name="Medema M.H."/>
            <person name="Devos D.P."/>
            <person name="Kaster A.-K."/>
            <person name="Ovreas L."/>
            <person name="Rohde M."/>
            <person name="Galperin M.Y."/>
            <person name="Jogler C."/>
        </authorList>
    </citation>
    <scope>NUCLEOTIDE SEQUENCE [LARGE SCALE GENOMIC DNA]</scope>
    <source>
        <strain evidence="2 3">V6</strain>
    </source>
</reference>
<accession>A0A517W5L8</accession>
<evidence type="ECO:0000313" key="3">
    <source>
        <dbReference type="Proteomes" id="UP000320722"/>
    </source>
</evidence>
<feature type="transmembrane region" description="Helical" evidence="1">
    <location>
        <begin position="38"/>
        <end position="61"/>
    </location>
</feature>
<protein>
    <submittedName>
        <fullName evidence="2">Uncharacterized protein</fullName>
    </submittedName>
</protein>
<keyword evidence="1" id="KW-0472">Membrane</keyword>
<dbReference type="Proteomes" id="UP000320722">
    <property type="component" value="Chromosome"/>
</dbReference>
<keyword evidence="1" id="KW-1133">Transmembrane helix</keyword>
<dbReference type="EMBL" id="CP036347">
    <property type="protein sequence ID" value="QDU00546.1"/>
    <property type="molecule type" value="Genomic_DNA"/>
</dbReference>
<evidence type="ECO:0000256" key="1">
    <source>
        <dbReference type="SAM" id="Phobius"/>
    </source>
</evidence>
<dbReference type="AlphaFoldDB" id="A0A517W5L8"/>
<proteinExistence type="predicted"/>
<sequence length="72" mass="8227">MRVPFEMGARPIIRLLVAALISMQSFQGWDRVVNADWLSVFSVVLFLISARVLWDLLFAVLTPNCIRGYPMD</sequence>
<gene>
    <name evidence="2" type="ORF">V6x_02210</name>
</gene>